<dbReference type="OMA" id="WDINDTE"/>
<evidence type="ECO:0000259" key="9">
    <source>
        <dbReference type="PROSITE" id="PS50853"/>
    </source>
</evidence>
<dbReference type="InterPro" id="IPR003961">
    <property type="entry name" value="FN3_dom"/>
</dbReference>
<dbReference type="Pfam" id="PF18078">
    <property type="entry name" value="Thioredoxin_11"/>
    <property type="match status" value="1"/>
</dbReference>
<dbReference type="InterPro" id="IPR003879">
    <property type="entry name" value="Butyrophylin_SPRY"/>
</dbReference>
<dbReference type="InterPro" id="IPR040581">
    <property type="entry name" value="Thioredoxin_11"/>
</dbReference>
<protein>
    <submittedName>
        <fullName evidence="10">Uncharacterized protein</fullName>
    </submittedName>
</protein>
<dbReference type="Pfam" id="PF24674">
    <property type="entry name" value="MACPF_SNTX"/>
    <property type="match status" value="1"/>
</dbReference>
<dbReference type="InterPro" id="IPR001870">
    <property type="entry name" value="B30.2/SPRY"/>
</dbReference>
<name>A0A6I8P707_ORNAN</name>
<dbReference type="SMART" id="SM00060">
    <property type="entry name" value="FN3"/>
    <property type="match status" value="2"/>
</dbReference>
<keyword evidence="3" id="KW-0964">Secreted</keyword>
<dbReference type="GeneTree" id="ENSGT00390000014380"/>
<dbReference type="Pfam" id="PF00622">
    <property type="entry name" value="SPRY"/>
    <property type="match status" value="1"/>
</dbReference>
<keyword evidence="5" id="KW-0354">Hemolysis</keyword>
<dbReference type="OrthoDB" id="8954335at2759"/>
<feature type="domain" description="B30.2/SPRY" evidence="8">
    <location>
        <begin position="703"/>
        <end position="888"/>
    </location>
</feature>
<evidence type="ECO:0000259" key="8">
    <source>
        <dbReference type="PROSITE" id="PS50188"/>
    </source>
</evidence>
<dbReference type="GO" id="GO:0031640">
    <property type="term" value="P:killing of cells of another organism"/>
    <property type="evidence" value="ECO:0007669"/>
    <property type="project" value="UniProtKB-KW"/>
</dbReference>
<dbReference type="InterPro" id="IPR052090">
    <property type="entry name" value="Cytolytic_pore-forming_toxin"/>
</dbReference>
<keyword evidence="11" id="KW-1185">Reference proteome</keyword>
<dbReference type="GeneID" id="114816029"/>
<evidence type="ECO:0000256" key="1">
    <source>
        <dbReference type="ARBA" id="ARBA00004613"/>
    </source>
</evidence>
<dbReference type="CDD" id="cd00063">
    <property type="entry name" value="FN3"/>
    <property type="match status" value="2"/>
</dbReference>
<evidence type="ECO:0000256" key="4">
    <source>
        <dbReference type="ARBA" id="ARBA00022656"/>
    </source>
</evidence>
<keyword evidence="7" id="KW-0175">Coiled coil</keyword>
<dbReference type="PROSITE" id="PS50853">
    <property type="entry name" value="FN3"/>
    <property type="match status" value="2"/>
</dbReference>
<dbReference type="Bgee" id="ENSOANG00000039750">
    <property type="expression patterns" value="Expressed in testis and 6 other cell types or tissues"/>
</dbReference>
<feature type="domain" description="Fibronectin type-III" evidence="9">
    <location>
        <begin position="516"/>
        <end position="608"/>
    </location>
</feature>
<dbReference type="RefSeq" id="XP_028933404.1">
    <property type="nucleotide sequence ID" value="XM_029077571.2"/>
</dbReference>
<dbReference type="GO" id="GO:0005576">
    <property type="term" value="C:extracellular region"/>
    <property type="evidence" value="ECO:0007669"/>
    <property type="project" value="UniProtKB-SubCell"/>
</dbReference>
<comment type="similarity">
    <text evidence="2">Belongs to the SNTX/VTX toxin family.</text>
</comment>
<dbReference type="SMART" id="SM00449">
    <property type="entry name" value="SPRY"/>
    <property type="match status" value="1"/>
</dbReference>
<evidence type="ECO:0000313" key="10">
    <source>
        <dbReference type="Ensembl" id="ENSOANP00000049668.1"/>
    </source>
</evidence>
<dbReference type="SUPFAM" id="SSF49899">
    <property type="entry name" value="Concanavalin A-like lectins/glucanases"/>
    <property type="match status" value="1"/>
</dbReference>
<organism evidence="10 11">
    <name type="scientific">Ornithorhynchus anatinus</name>
    <name type="common">Duckbill platypus</name>
    <dbReference type="NCBI Taxonomy" id="9258"/>
    <lineage>
        <taxon>Eukaryota</taxon>
        <taxon>Metazoa</taxon>
        <taxon>Chordata</taxon>
        <taxon>Craniata</taxon>
        <taxon>Vertebrata</taxon>
        <taxon>Euteleostomi</taxon>
        <taxon>Mammalia</taxon>
        <taxon>Monotremata</taxon>
        <taxon>Ornithorhynchidae</taxon>
        <taxon>Ornithorhynchus</taxon>
    </lineage>
</organism>
<dbReference type="InterPro" id="IPR013320">
    <property type="entry name" value="ConA-like_dom_sf"/>
</dbReference>
<dbReference type="PRINTS" id="PR01407">
    <property type="entry name" value="BUTYPHLNCDUF"/>
</dbReference>
<keyword evidence="4" id="KW-0800">Toxin</keyword>
<dbReference type="PANTHER" id="PTHR31594:SF16">
    <property type="entry name" value="SI:CH211-281L24.3"/>
    <property type="match status" value="1"/>
</dbReference>
<proteinExistence type="inferred from homology"/>
<dbReference type="InterPro" id="IPR006574">
    <property type="entry name" value="PRY"/>
</dbReference>
<dbReference type="PROSITE" id="PS50188">
    <property type="entry name" value="B302_SPRY"/>
    <property type="match status" value="1"/>
</dbReference>
<dbReference type="Gene3D" id="2.60.40.10">
    <property type="entry name" value="Immunoglobulins"/>
    <property type="match status" value="2"/>
</dbReference>
<evidence type="ECO:0000256" key="7">
    <source>
        <dbReference type="ARBA" id="ARBA00023054"/>
    </source>
</evidence>
<dbReference type="SMART" id="SM00589">
    <property type="entry name" value="PRY"/>
    <property type="match status" value="1"/>
</dbReference>
<sequence length="888" mass="100464">MDLKAIEMPTLGRPLQLGMLYDCRDDRFVPGVTLWDINDTEKDMRSQPQHRTEFHIIASDSLEEKSSALSISASLKASFLGGLVSVEGSAKYVNDTKTSKRQARVTLHYSTTTEFKQLTMKHLGRQNITYPEVFDNGTATHVVTGVLFGAQAFFVFDREVSSTENVRDIQGSLKVSVTKIPFMSIEGEGSASVKEGGKNNIENFRCTFYGDFALNNTPKTYNEAIEVYSSLPKLLGENGEKAVPVMAWLYPLEKLDSKAAKLVREISITLVNETQAALEGLTDCLTRGNDMLASKAAAFPEIRGRAERFQELGRLYKLMFQKQLSSILPHIRGGGKQEESLAELLARKEQSPLGAQRISEFLNRSEGEINFVNAYLVLLEEVAIALPENERDKVLFDPNVNFVFAFTFTSLPEEVPYLSELSLWFQKNSVQGTQDLPPSSTALQKPKFSLWFRQKGIQKKLRKTVISFLQFAKANSSNGKIRFIVASEQNEDIPAASIYLYEQGELIDTNFELPSIPSLPQIVRVRHDHVQFVLTPTREEREEIKGYWLEYRIKDQEDWQGKMVDRNEEKISITGLIPSTQYEFRITDLYGSWRSQSNVSDPVETLPIGPPEKLSAVLKSQQVVTLSWQTPKDKSKKTVILEYRVEFREEAGGAGEQGWREWRQQTIEKEKETCDISELKTQSLYRFRVSAVCVNEDISDPSKSKRIGDPSEEILVSTIRKKERFSLDPETANEYLCLSQGNKSVEWVIPPQVVSQHRKRFVGEAYVLGSTGFNSGQHYWEVEVEGKGLCKIGVATESVERKSSRGHEETIWSLTICTPFHVLIGDEPDPNIEVPRVVGVLLDYEEGQVTFFNAETQDEIHTYPACFKEKIFPLLGFQGQGTRMTLRS</sequence>
<accession>A0A6I8P707</accession>
<evidence type="ECO:0000256" key="5">
    <source>
        <dbReference type="ARBA" id="ARBA00022735"/>
    </source>
</evidence>
<dbReference type="Pfam" id="PF21109">
    <property type="entry name" value="Stonustoxin_helical"/>
    <property type="match status" value="1"/>
</dbReference>
<gene>
    <name evidence="10" type="primary">LOC114816029</name>
</gene>
<dbReference type="Gene3D" id="2.60.120.920">
    <property type="match status" value="1"/>
</dbReference>
<comment type="subcellular location">
    <subcellularLocation>
        <location evidence="1">Secreted</location>
    </subcellularLocation>
</comment>
<keyword evidence="6" id="KW-0204">Cytolysis</keyword>
<dbReference type="InterPro" id="IPR048997">
    <property type="entry name" value="Stonustoxin-like_helical"/>
</dbReference>
<dbReference type="InterPro" id="IPR056072">
    <property type="entry name" value="SNTX_MACPF/CDC-like_dom"/>
</dbReference>
<evidence type="ECO:0000313" key="11">
    <source>
        <dbReference type="Proteomes" id="UP000002279"/>
    </source>
</evidence>
<dbReference type="GO" id="GO:0090729">
    <property type="term" value="F:toxin activity"/>
    <property type="evidence" value="ECO:0007669"/>
    <property type="project" value="UniProtKB-KW"/>
</dbReference>
<dbReference type="AlphaFoldDB" id="A0A6I8P707"/>
<dbReference type="PANTHER" id="PTHR31594">
    <property type="entry name" value="AIG1-TYPE G DOMAIN-CONTAINING PROTEIN"/>
    <property type="match status" value="1"/>
</dbReference>
<dbReference type="Pfam" id="PF13765">
    <property type="entry name" value="PRY"/>
    <property type="match status" value="1"/>
</dbReference>
<feature type="domain" description="Fibronectin type-III" evidence="9">
    <location>
        <begin position="610"/>
        <end position="712"/>
    </location>
</feature>
<dbReference type="Pfam" id="PF00041">
    <property type="entry name" value="fn3"/>
    <property type="match status" value="1"/>
</dbReference>
<dbReference type="InterPro" id="IPR013783">
    <property type="entry name" value="Ig-like_fold"/>
</dbReference>
<reference evidence="10" key="1">
    <citation type="submission" date="2025-08" db="UniProtKB">
        <authorList>
            <consortium name="Ensembl"/>
        </authorList>
    </citation>
    <scope>IDENTIFICATION</scope>
    <source>
        <strain evidence="10">Glennie</strain>
    </source>
</reference>
<evidence type="ECO:0000256" key="3">
    <source>
        <dbReference type="ARBA" id="ARBA00022525"/>
    </source>
</evidence>
<dbReference type="InterPro" id="IPR043136">
    <property type="entry name" value="B30.2/SPRY_sf"/>
</dbReference>
<dbReference type="InterPro" id="IPR036116">
    <property type="entry name" value="FN3_sf"/>
</dbReference>
<dbReference type="InParanoid" id="A0A6I8P707"/>
<evidence type="ECO:0000256" key="2">
    <source>
        <dbReference type="ARBA" id="ARBA00006480"/>
    </source>
</evidence>
<evidence type="ECO:0000256" key="6">
    <source>
        <dbReference type="ARBA" id="ARBA00022852"/>
    </source>
</evidence>
<dbReference type="Proteomes" id="UP000002279">
    <property type="component" value="Unplaced"/>
</dbReference>
<dbReference type="SUPFAM" id="SSF49265">
    <property type="entry name" value="Fibronectin type III"/>
    <property type="match status" value="1"/>
</dbReference>
<dbReference type="KEGG" id="oaa:114816029"/>
<reference evidence="10" key="2">
    <citation type="submission" date="2025-09" db="UniProtKB">
        <authorList>
            <consortium name="Ensembl"/>
        </authorList>
    </citation>
    <scope>IDENTIFICATION</scope>
    <source>
        <strain evidence="10">Glennie</strain>
    </source>
</reference>
<dbReference type="InterPro" id="IPR003877">
    <property type="entry name" value="SPRY_dom"/>
</dbReference>
<dbReference type="RefSeq" id="XP_028933405.1">
    <property type="nucleotide sequence ID" value="XM_029077572.2"/>
</dbReference>
<dbReference type="Ensembl" id="ENSOANT00000053130.1">
    <property type="protein sequence ID" value="ENSOANP00000049668.1"/>
    <property type="gene ID" value="ENSOANG00000039750.1"/>
</dbReference>